<protein>
    <submittedName>
        <fullName evidence="4">GNAT family N-acetyltransferase</fullName>
    </submittedName>
</protein>
<dbReference type="PANTHER" id="PTHR43877">
    <property type="entry name" value="AMINOALKYLPHOSPHONATE N-ACETYLTRANSFERASE-RELATED-RELATED"/>
    <property type="match status" value="1"/>
</dbReference>
<keyword evidence="5" id="KW-1185">Reference proteome</keyword>
<feature type="domain" description="N-acetyltransferase" evidence="3">
    <location>
        <begin position="1"/>
        <end position="147"/>
    </location>
</feature>
<dbReference type="PROSITE" id="PS51186">
    <property type="entry name" value="GNAT"/>
    <property type="match status" value="1"/>
</dbReference>
<name>A0AAE3CKS7_9PROT</name>
<dbReference type="Proteomes" id="UP001197378">
    <property type="component" value="Unassembled WGS sequence"/>
</dbReference>
<evidence type="ECO:0000256" key="2">
    <source>
        <dbReference type="ARBA" id="ARBA00023315"/>
    </source>
</evidence>
<dbReference type="EMBL" id="JAAXYO010000182">
    <property type="protein sequence ID" value="MBU2789153.1"/>
    <property type="molecule type" value="Genomic_DNA"/>
</dbReference>
<evidence type="ECO:0000259" key="3">
    <source>
        <dbReference type="PROSITE" id="PS51186"/>
    </source>
</evidence>
<gene>
    <name evidence="4" type="ORF">HFQ13_13215</name>
</gene>
<dbReference type="InterPro" id="IPR000182">
    <property type="entry name" value="GNAT_dom"/>
</dbReference>
<sequence length="147" mass="16390">MQIRGAQKQDLSSILQLYAQPGMDNGVFLDIATAEAIFARMAHYPSYRLFVVETEDAIVGSYALLIMDNLAHLGTPSAIVEDVVVHPQWQGQGIGKHMMAHAMDLARKARCYKLMLSSNAKREAAHAFYESLGFARHGYSFRMDLVN</sequence>
<dbReference type="AlphaFoldDB" id="A0AAE3CKS7"/>
<evidence type="ECO:0000313" key="4">
    <source>
        <dbReference type="EMBL" id="MBU2789153.1"/>
    </source>
</evidence>
<evidence type="ECO:0000313" key="5">
    <source>
        <dbReference type="Proteomes" id="UP001197378"/>
    </source>
</evidence>
<reference evidence="4" key="1">
    <citation type="journal article" date="2021" name="ISME J.">
        <title>Genomic evolution of the class Acidithiobacillia: deep-branching Proteobacteria living in extreme acidic conditions.</title>
        <authorList>
            <person name="Moya-Beltran A."/>
            <person name="Beard S."/>
            <person name="Rojas-Villalobos C."/>
            <person name="Issotta F."/>
            <person name="Gallardo Y."/>
            <person name="Ulloa R."/>
            <person name="Giaveno A."/>
            <person name="Degli Esposti M."/>
            <person name="Johnson D.B."/>
            <person name="Quatrini R."/>
        </authorList>
    </citation>
    <scope>NUCLEOTIDE SEQUENCE</scope>
    <source>
        <strain evidence="4">VAN18-1</strain>
    </source>
</reference>
<dbReference type="InterPro" id="IPR016181">
    <property type="entry name" value="Acyl_CoA_acyltransferase"/>
</dbReference>
<dbReference type="InterPro" id="IPR050832">
    <property type="entry name" value="Bact_Acetyltransf"/>
</dbReference>
<evidence type="ECO:0000256" key="1">
    <source>
        <dbReference type="ARBA" id="ARBA00022679"/>
    </source>
</evidence>
<dbReference type="PANTHER" id="PTHR43877:SF1">
    <property type="entry name" value="ACETYLTRANSFERASE"/>
    <property type="match status" value="1"/>
</dbReference>
<dbReference type="CDD" id="cd04301">
    <property type="entry name" value="NAT_SF"/>
    <property type="match status" value="1"/>
</dbReference>
<comment type="caution">
    <text evidence="4">The sequence shown here is derived from an EMBL/GenBank/DDBJ whole genome shotgun (WGS) entry which is preliminary data.</text>
</comment>
<dbReference type="SUPFAM" id="SSF55729">
    <property type="entry name" value="Acyl-CoA N-acyltransferases (Nat)"/>
    <property type="match status" value="1"/>
</dbReference>
<dbReference type="RefSeq" id="WP_215871446.1">
    <property type="nucleotide sequence ID" value="NZ_JAAXYO010000182.1"/>
</dbReference>
<dbReference type="Gene3D" id="3.40.630.30">
    <property type="match status" value="1"/>
</dbReference>
<dbReference type="Pfam" id="PF00583">
    <property type="entry name" value="Acetyltransf_1"/>
    <property type="match status" value="1"/>
</dbReference>
<keyword evidence="1" id="KW-0808">Transferase</keyword>
<keyword evidence="2" id="KW-0012">Acyltransferase</keyword>
<accession>A0AAE3CKS7</accession>
<proteinExistence type="predicted"/>
<dbReference type="GO" id="GO:0016747">
    <property type="term" value="F:acyltransferase activity, transferring groups other than amino-acyl groups"/>
    <property type="evidence" value="ECO:0007669"/>
    <property type="project" value="InterPro"/>
</dbReference>
<organism evidence="4 5">
    <name type="scientific">Igneacidithiobacillus copahuensis</name>
    <dbReference type="NCBI Taxonomy" id="2724909"/>
    <lineage>
        <taxon>Bacteria</taxon>
        <taxon>Pseudomonadati</taxon>
        <taxon>Pseudomonadota</taxon>
        <taxon>Acidithiobacillia</taxon>
        <taxon>Acidithiobacillales</taxon>
        <taxon>Acidithiobacillaceae</taxon>
        <taxon>Igneacidithiobacillus</taxon>
    </lineage>
</organism>